<gene>
    <name evidence="3" type="ORF">D9611_001105</name>
</gene>
<dbReference type="Pfam" id="PF01693">
    <property type="entry name" value="Cauli_VI"/>
    <property type="match status" value="1"/>
</dbReference>
<reference evidence="3 4" key="1">
    <citation type="journal article" date="2020" name="ISME J.">
        <title>Uncovering the hidden diversity of litter-decomposition mechanisms in mushroom-forming fungi.</title>
        <authorList>
            <person name="Floudas D."/>
            <person name="Bentzer J."/>
            <person name="Ahren D."/>
            <person name="Johansson T."/>
            <person name="Persson P."/>
            <person name="Tunlid A."/>
        </authorList>
    </citation>
    <scope>NUCLEOTIDE SEQUENCE [LARGE SCALE GENOMIC DNA]</scope>
    <source>
        <strain evidence="3 4">CBS 175.51</strain>
    </source>
</reference>
<dbReference type="InterPro" id="IPR009027">
    <property type="entry name" value="Ribosomal_bL9/RNase_H1_N"/>
</dbReference>
<sequence length="312" mass="31702">MANQSSMNQVNDAFRGMTISLPMKDLFCSVIRAFDLRRLMLDTTLVNETEYHPETCLACEGSGFILTPNPPPASDSEEETDGVVQEEEDEDDNNLGTSHTFSDFSVFHQGASPGAGSTAAGPSAAGAMTGTSVTVAAAVASLAAAATNALPVPAPATVPPAIVLPSTPAIPAPVTTASAVVTGAVANFVPAPAQGGAPANPGAPTAAMTALTATTVGPYPISSIIPGFHSLGPNSATPTPPPAPLSAVFAGPGEERYYAVTKGIRVGLFGGWQVTSPYVTGVASASFSRHRTLQQAFLAYESAYNMGSVTYV</sequence>
<comment type="caution">
    <text evidence="3">The sequence shown here is derived from an EMBL/GenBank/DDBJ whole genome shotgun (WGS) entry which is preliminary data.</text>
</comment>
<evidence type="ECO:0000256" key="1">
    <source>
        <dbReference type="SAM" id="MobiDB-lite"/>
    </source>
</evidence>
<dbReference type="SUPFAM" id="SSF55658">
    <property type="entry name" value="L9 N-domain-like"/>
    <property type="match status" value="1"/>
</dbReference>
<feature type="region of interest" description="Disordered" evidence="1">
    <location>
        <begin position="66"/>
        <end position="99"/>
    </location>
</feature>
<dbReference type="AlphaFoldDB" id="A0A8H5FML0"/>
<organism evidence="3 4">
    <name type="scientific">Ephemerocybe angulata</name>
    <dbReference type="NCBI Taxonomy" id="980116"/>
    <lineage>
        <taxon>Eukaryota</taxon>
        <taxon>Fungi</taxon>
        <taxon>Dikarya</taxon>
        <taxon>Basidiomycota</taxon>
        <taxon>Agaricomycotina</taxon>
        <taxon>Agaricomycetes</taxon>
        <taxon>Agaricomycetidae</taxon>
        <taxon>Agaricales</taxon>
        <taxon>Agaricineae</taxon>
        <taxon>Psathyrellaceae</taxon>
        <taxon>Ephemerocybe</taxon>
    </lineage>
</organism>
<feature type="compositionally biased region" description="Acidic residues" evidence="1">
    <location>
        <begin position="75"/>
        <end position="93"/>
    </location>
</feature>
<feature type="domain" description="Ribonuclease H1 N-terminal" evidence="2">
    <location>
        <begin position="256"/>
        <end position="296"/>
    </location>
</feature>
<dbReference type="InterPro" id="IPR011320">
    <property type="entry name" value="RNase_H1_N"/>
</dbReference>
<protein>
    <recommendedName>
        <fullName evidence="2">Ribonuclease H1 N-terminal domain-containing protein</fullName>
    </recommendedName>
</protein>
<dbReference type="Proteomes" id="UP000541558">
    <property type="component" value="Unassembled WGS sequence"/>
</dbReference>
<evidence type="ECO:0000259" key="2">
    <source>
        <dbReference type="Pfam" id="PF01693"/>
    </source>
</evidence>
<evidence type="ECO:0000313" key="3">
    <source>
        <dbReference type="EMBL" id="KAF5342374.1"/>
    </source>
</evidence>
<accession>A0A8H5FML0</accession>
<evidence type="ECO:0000313" key="4">
    <source>
        <dbReference type="Proteomes" id="UP000541558"/>
    </source>
</evidence>
<keyword evidence="4" id="KW-1185">Reference proteome</keyword>
<dbReference type="OrthoDB" id="3090368at2759"/>
<name>A0A8H5FML0_9AGAR</name>
<dbReference type="EMBL" id="JAACJK010000001">
    <property type="protein sequence ID" value="KAF5342374.1"/>
    <property type="molecule type" value="Genomic_DNA"/>
</dbReference>
<proteinExistence type="predicted"/>